<sequence>MEPKMDAGLLALACSGSFEDLESLLNGRPAAYTIGSSATQPPSLYTVTVGGDTLLHVVAAIHGDTEDSTKKASLVFDKAPSLLFVQNSQGDTPLHCAARAGNIRMVSLLVDLANGQGVNNAKGLLETQNKNKQTALHEAVRSGDNDMVKLFMGVNPQLARFPEQGTSPLYLAILLENKIIANTLYELSGGAISYSGPSGQNALHAAVLRGKG</sequence>
<name>A0A9R0Z0W6_TRITD</name>
<organism evidence="2 3">
    <name type="scientific">Triticum turgidum subsp. durum</name>
    <name type="common">Durum wheat</name>
    <name type="synonym">Triticum durum</name>
    <dbReference type="NCBI Taxonomy" id="4567"/>
    <lineage>
        <taxon>Eukaryota</taxon>
        <taxon>Viridiplantae</taxon>
        <taxon>Streptophyta</taxon>
        <taxon>Embryophyta</taxon>
        <taxon>Tracheophyta</taxon>
        <taxon>Spermatophyta</taxon>
        <taxon>Magnoliopsida</taxon>
        <taxon>Liliopsida</taxon>
        <taxon>Poales</taxon>
        <taxon>Poaceae</taxon>
        <taxon>BOP clade</taxon>
        <taxon>Pooideae</taxon>
        <taxon>Triticodae</taxon>
        <taxon>Triticeae</taxon>
        <taxon>Triticinae</taxon>
        <taxon>Triticum</taxon>
    </lineage>
</organism>
<feature type="repeat" description="ANK" evidence="1">
    <location>
        <begin position="89"/>
        <end position="121"/>
    </location>
</feature>
<reference evidence="2 3" key="1">
    <citation type="submission" date="2017-09" db="EMBL/GenBank/DDBJ databases">
        <authorList>
            <consortium name="International Durum Wheat Genome Sequencing Consortium (IDWGSC)"/>
            <person name="Milanesi L."/>
        </authorList>
    </citation>
    <scope>NUCLEOTIDE SEQUENCE [LARGE SCALE GENOMIC DNA]</scope>
    <source>
        <strain evidence="3">cv. Svevo</strain>
    </source>
</reference>
<dbReference type="Proteomes" id="UP000324705">
    <property type="component" value="Chromosome 6B"/>
</dbReference>
<dbReference type="PANTHER" id="PTHR24121">
    <property type="entry name" value="NO MECHANORECEPTOR POTENTIAL C, ISOFORM D-RELATED"/>
    <property type="match status" value="1"/>
</dbReference>
<dbReference type="PANTHER" id="PTHR24121:SF21">
    <property type="entry name" value="ANKYRIN REPEAT FAMILY PROTEIN"/>
    <property type="match status" value="1"/>
</dbReference>
<dbReference type="Gramene" id="TRITD6Bv1G229220.1">
    <property type="protein sequence ID" value="TRITD6Bv1G229220.1"/>
    <property type="gene ID" value="TRITD6Bv1G229220"/>
</dbReference>
<gene>
    <name evidence="2" type="ORF">TRITD_6Bv1G229220</name>
</gene>
<dbReference type="PROSITE" id="PS50088">
    <property type="entry name" value="ANK_REPEAT"/>
    <property type="match status" value="1"/>
</dbReference>
<protein>
    <submittedName>
        <fullName evidence="2">Uncharacterized protein</fullName>
    </submittedName>
</protein>
<keyword evidence="3" id="KW-1185">Reference proteome</keyword>
<dbReference type="PROSITE" id="PS50297">
    <property type="entry name" value="ANK_REP_REGION"/>
    <property type="match status" value="1"/>
</dbReference>
<dbReference type="Pfam" id="PF12796">
    <property type="entry name" value="Ank_2"/>
    <property type="match status" value="1"/>
</dbReference>
<evidence type="ECO:0000256" key="1">
    <source>
        <dbReference type="PROSITE-ProRule" id="PRU00023"/>
    </source>
</evidence>
<evidence type="ECO:0000313" key="2">
    <source>
        <dbReference type="EMBL" id="VAI64032.1"/>
    </source>
</evidence>
<dbReference type="InterPro" id="IPR036770">
    <property type="entry name" value="Ankyrin_rpt-contain_sf"/>
</dbReference>
<dbReference type="SUPFAM" id="SSF48403">
    <property type="entry name" value="Ankyrin repeat"/>
    <property type="match status" value="1"/>
</dbReference>
<dbReference type="Gene3D" id="1.25.40.20">
    <property type="entry name" value="Ankyrin repeat-containing domain"/>
    <property type="match status" value="1"/>
</dbReference>
<evidence type="ECO:0000313" key="3">
    <source>
        <dbReference type="Proteomes" id="UP000324705"/>
    </source>
</evidence>
<dbReference type="OMA" id="NIGESCK"/>
<accession>A0A9R0Z0W6</accession>
<keyword evidence="1" id="KW-0040">ANK repeat</keyword>
<dbReference type="AlphaFoldDB" id="A0A9R0Z0W6"/>
<proteinExistence type="predicted"/>
<dbReference type="SMART" id="SM00248">
    <property type="entry name" value="ANK"/>
    <property type="match status" value="3"/>
</dbReference>
<dbReference type="EMBL" id="LT934122">
    <property type="protein sequence ID" value="VAI64032.1"/>
    <property type="molecule type" value="Genomic_DNA"/>
</dbReference>
<dbReference type="InterPro" id="IPR002110">
    <property type="entry name" value="Ankyrin_rpt"/>
</dbReference>